<evidence type="ECO:0000256" key="1">
    <source>
        <dbReference type="SAM" id="SignalP"/>
    </source>
</evidence>
<dbReference type="Proteomes" id="UP001055804">
    <property type="component" value="Unassembled WGS sequence"/>
</dbReference>
<dbReference type="PROSITE" id="PS51257">
    <property type="entry name" value="PROKAR_LIPOPROTEIN"/>
    <property type="match status" value="1"/>
</dbReference>
<comment type="caution">
    <text evidence="2">The sequence shown here is derived from an EMBL/GenBank/DDBJ whole genome shotgun (WGS) entry which is preliminary data.</text>
</comment>
<name>A0A9J6PMZ9_9PROT</name>
<feature type="chain" id="PRO_5039942665" evidence="1">
    <location>
        <begin position="28"/>
        <end position="298"/>
    </location>
</feature>
<feature type="signal peptide" evidence="1">
    <location>
        <begin position="1"/>
        <end position="27"/>
    </location>
</feature>
<organism evidence="2 3">
    <name type="scientific">Futiania mangrovi</name>
    <dbReference type="NCBI Taxonomy" id="2959716"/>
    <lineage>
        <taxon>Bacteria</taxon>
        <taxon>Pseudomonadati</taxon>
        <taxon>Pseudomonadota</taxon>
        <taxon>Alphaproteobacteria</taxon>
        <taxon>Futianiales</taxon>
        <taxon>Futianiaceae</taxon>
        <taxon>Futiania</taxon>
    </lineage>
</organism>
<dbReference type="RefSeq" id="WP_269333407.1">
    <property type="nucleotide sequence ID" value="NZ_JAMZFT010000003.1"/>
</dbReference>
<gene>
    <name evidence="2" type="ORF">NJQ99_13550</name>
</gene>
<protein>
    <submittedName>
        <fullName evidence="2">Transferrin-binding protein-like solute binding protein</fullName>
    </submittedName>
</protein>
<dbReference type="InterPro" id="IPR011250">
    <property type="entry name" value="OMP/PagP_B-barrel"/>
</dbReference>
<dbReference type="SUPFAM" id="SSF56925">
    <property type="entry name" value="OMPA-like"/>
    <property type="match status" value="1"/>
</dbReference>
<dbReference type="AlphaFoldDB" id="A0A9J6PMZ9"/>
<evidence type="ECO:0000313" key="3">
    <source>
        <dbReference type="Proteomes" id="UP001055804"/>
    </source>
</evidence>
<dbReference type="EMBL" id="JAMZFT010000003">
    <property type="protein sequence ID" value="MCP1337442.1"/>
    <property type="molecule type" value="Genomic_DNA"/>
</dbReference>
<accession>A0A9J6PMZ9</accession>
<dbReference type="Gene3D" id="2.40.160.90">
    <property type="match status" value="1"/>
</dbReference>
<reference evidence="2" key="1">
    <citation type="submission" date="2022-06" db="EMBL/GenBank/DDBJ databases">
        <title>Isolation and Genomics of Futiania mangrovii gen. nov., sp. nov., a Rare and Metabolically-versatile member in the Class Alphaproteobacteria.</title>
        <authorList>
            <person name="Liu L."/>
            <person name="Huang W.-C."/>
            <person name="Pan J."/>
            <person name="Li J."/>
            <person name="Huang Y."/>
            <person name="Du H."/>
            <person name="Liu Y."/>
            <person name="Li M."/>
        </authorList>
    </citation>
    <scope>NUCLEOTIDE SEQUENCE</scope>
    <source>
        <strain evidence="2">FT118</strain>
    </source>
</reference>
<keyword evidence="3" id="KW-1185">Reference proteome</keyword>
<keyword evidence="1" id="KW-0732">Signal</keyword>
<proteinExistence type="predicted"/>
<evidence type="ECO:0000313" key="2">
    <source>
        <dbReference type="EMBL" id="MCP1337442.1"/>
    </source>
</evidence>
<sequence length="298" mass="30885">MGHRRAVHAIAAVAAPLLLTACGGGSAGDFVNLTTPLDQIGTIQIYTPAAVYFSRDQAGTTFRTAQSASGGNNRVTVFSNYSGFRVEAETPGTLIASSAIDRTFLAGDLVADDGTRRTYTDANAAFDFEWIVRLPGRDVDALPEHVAFGRWSRVERSTGSRDRGYLAFGLLAPAIDVPGAGTATYTGVAEGLLDVAGVETDLTGTSTVDVDFGLGTAALTLDFSATPWARALTGASTNVAARNNAFSGTLASGTYTGTFNANFYGRADPAQTGPEEVGGVWSVTDGNAFAQGAFIAEQ</sequence>